<feature type="transmembrane region" description="Helical" evidence="1">
    <location>
        <begin position="80"/>
        <end position="99"/>
    </location>
</feature>
<keyword evidence="1" id="KW-0812">Transmembrane</keyword>
<dbReference type="EMBL" id="QICD01000016">
    <property type="protein sequence ID" value="RNL42576.1"/>
    <property type="molecule type" value="Genomic_DNA"/>
</dbReference>
<evidence type="ECO:0000313" key="3">
    <source>
        <dbReference type="Proteomes" id="UP000278632"/>
    </source>
</evidence>
<gene>
    <name evidence="2" type="ORF">DMP08_08320</name>
</gene>
<organism evidence="2 3">
    <name type="scientific">Paraeggerthella hongkongensis</name>
    <dbReference type="NCBI Taxonomy" id="230658"/>
    <lineage>
        <taxon>Bacteria</taxon>
        <taxon>Bacillati</taxon>
        <taxon>Actinomycetota</taxon>
        <taxon>Coriobacteriia</taxon>
        <taxon>Eggerthellales</taxon>
        <taxon>Eggerthellaceae</taxon>
        <taxon>Paraeggerthella</taxon>
    </lineage>
</organism>
<name>A0A3N0B7G1_9ACTN</name>
<feature type="transmembrane region" description="Helical" evidence="1">
    <location>
        <begin position="200"/>
        <end position="222"/>
    </location>
</feature>
<keyword evidence="3" id="KW-1185">Reference proteome</keyword>
<reference evidence="3" key="1">
    <citation type="submission" date="2018-05" db="EMBL/GenBank/DDBJ databases">
        <title>Genome Sequencing of selected type strains of the family Eggerthellaceae.</title>
        <authorList>
            <person name="Danylec N."/>
            <person name="Stoll D.A."/>
            <person name="Doetsch A."/>
            <person name="Huch M."/>
        </authorList>
    </citation>
    <scope>NUCLEOTIDE SEQUENCE [LARGE SCALE GENOMIC DNA]</scope>
    <source>
        <strain evidence="3">DSM 16106</strain>
    </source>
</reference>
<proteinExistence type="predicted"/>
<accession>A0A3N0B7G1</accession>
<feature type="transmembrane region" description="Helical" evidence="1">
    <location>
        <begin position="52"/>
        <end position="73"/>
    </location>
</feature>
<feature type="transmembrane region" description="Helical" evidence="1">
    <location>
        <begin position="105"/>
        <end position="124"/>
    </location>
</feature>
<evidence type="ECO:0000256" key="1">
    <source>
        <dbReference type="SAM" id="Phobius"/>
    </source>
</evidence>
<protein>
    <recommendedName>
        <fullName evidence="4">Beta-carotene 15,15'-monooxygenase</fullName>
    </recommendedName>
</protein>
<keyword evidence="1" id="KW-1133">Transmembrane helix</keyword>
<dbReference type="Proteomes" id="UP000278632">
    <property type="component" value="Unassembled WGS sequence"/>
</dbReference>
<feature type="transmembrane region" description="Helical" evidence="1">
    <location>
        <begin position="228"/>
        <end position="246"/>
    </location>
</feature>
<evidence type="ECO:0008006" key="4">
    <source>
        <dbReference type="Google" id="ProtNLM"/>
    </source>
</evidence>
<keyword evidence="1" id="KW-0472">Membrane</keyword>
<sequence>MIGGSMNATFTLPPSSGRNRNLPLTAGLLACLALYTVDAVCLAFVPNEGRTLAANIAVPFDLMVCVPAAFYLLVIKPRKLSPVAAIPVIYVGFVVSMLVTQPGSFSLLTVLLPTMLAVEAVILVREIARFVRVFRAARKESTRPILWFEKPFFELSRNETASRLCALECSIWYYVLASWRSKADVPNGARPFSCHKESGYLALSGVIIALLPIEALVTHLLVAKYCEPAAIVLTALTAYTLVWFVGNTRAVVLNPLLVDDASVTVRWGAYFSERVPFASIARIDHREEPDVPKSERLNMAVMGARPCWIVLREPHIMRTLLGKPRAVRAINVSPDHASDFEKLIAAQLPKR</sequence>
<dbReference type="AlphaFoldDB" id="A0A3N0B7G1"/>
<evidence type="ECO:0000313" key="2">
    <source>
        <dbReference type="EMBL" id="RNL42576.1"/>
    </source>
</evidence>
<comment type="caution">
    <text evidence="2">The sequence shown here is derived from an EMBL/GenBank/DDBJ whole genome shotgun (WGS) entry which is preliminary data.</text>
</comment>
<feature type="transmembrane region" description="Helical" evidence="1">
    <location>
        <begin position="21"/>
        <end position="46"/>
    </location>
</feature>